<protein>
    <submittedName>
        <fullName evidence="1">14896_t:CDS:1</fullName>
    </submittedName>
</protein>
<evidence type="ECO:0000313" key="2">
    <source>
        <dbReference type="Proteomes" id="UP000789405"/>
    </source>
</evidence>
<name>A0A9N9JR94_9GLOM</name>
<dbReference type="AlphaFoldDB" id="A0A9N9JR94"/>
<feature type="non-terminal residue" evidence="1">
    <location>
        <position position="1"/>
    </location>
</feature>
<reference evidence="1" key="1">
    <citation type="submission" date="2021-06" db="EMBL/GenBank/DDBJ databases">
        <authorList>
            <person name="Kallberg Y."/>
            <person name="Tangrot J."/>
            <person name="Rosling A."/>
        </authorList>
    </citation>
    <scope>NUCLEOTIDE SEQUENCE</scope>
    <source>
        <strain evidence="1">MA453B</strain>
    </source>
</reference>
<gene>
    <name evidence="1" type="ORF">DERYTH_LOCUS20913</name>
</gene>
<proteinExistence type="predicted"/>
<dbReference type="EMBL" id="CAJVPY010025585">
    <property type="protein sequence ID" value="CAG8788470.1"/>
    <property type="molecule type" value="Genomic_DNA"/>
</dbReference>
<keyword evidence="2" id="KW-1185">Reference proteome</keyword>
<dbReference type="Proteomes" id="UP000789405">
    <property type="component" value="Unassembled WGS sequence"/>
</dbReference>
<comment type="caution">
    <text evidence="1">The sequence shown here is derived from an EMBL/GenBank/DDBJ whole genome shotgun (WGS) entry which is preliminary data.</text>
</comment>
<evidence type="ECO:0000313" key="1">
    <source>
        <dbReference type="EMBL" id="CAG8788470.1"/>
    </source>
</evidence>
<accession>A0A9N9JR94</accession>
<organism evidence="1 2">
    <name type="scientific">Dentiscutata erythropus</name>
    <dbReference type="NCBI Taxonomy" id="1348616"/>
    <lineage>
        <taxon>Eukaryota</taxon>
        <taxon>Fungi</taxon>
        <taxon>Fungi incertae sedis</taxon>
        <taxon>Mucoromycota</taxon>
        <taxon>Glomeromycotina</taxon>
        <taxon>Glomeromycetes</taxon>
        <taxon>Diversisporales</taxon>
        <taxon>Gigasporaceae</taxon>
        <taxon>Dentiscutata</taxon>
    </lineage>
</organism>
<sequence>DLRNKDNENELYKKDDVKYVENRENNAKNKRNNTKNFKDNEDNFEILKLKRIILKY</sequence>